<organism evidence="2 3">
    <name type="scientific">Mycena metata</name>
    <dbReference type="NCBI Taxonomy" id="1033252"/>
    <lineage>
        <taxon>Eukaryota</taxon>
        <taxon>Fungi</taxon>
        <taxon>Dikarya</taxon>
        <taxon>Basidiomycota</taxon>
        <taxon>Agaricomycotina</taxon>
        <taxon>Agaricomycetes</taxon>
        <taxon>Agaricomycetidae</taxon>
        <taxon>Agaricales</taxon>
        <taxon>Marasmiineae</taxon>
        <taxon>Mycenaceae</taxon>
        <taxon>Mycena</taxon>
    </lineage>
</organism>
<comment type="caution">
    <text evidence="2">The sequence shown here is derived from an EMBL/GenBank/DDBJ whole genome shotgun (WGS) entry which is preliminary data.</text>
</comment>
<dbReference type="Proteomes" id="UP001215598">
    <property type="component" value="Unassembled WGS sequence"/>
</dbReference>
<evidence type="ECO:0000313" key="2">
    <source>
        <dbReference type="EMBL" id="KAJ7746052.1"/>
    </source>
</evidence>
<evidence type="ECO:0000256" key="1">
    <source>
        <dbReference type="SAM" id="MobiDB-lite"/>
    </source>
</evidence>
<sequence length="118" mass="12892">MSPTSPANTGPQTPQPPAGKKKVSAKTKSEWLAPAILTVKTITAAAECAPFPYIKGVSGTILILLETVQLVKDNREAFKELCTDTTEIIMMLHDQILTHGDTAVKFKALCEELERWII</sequence>
<dbReference type="EMBL" id="JARKIB010000081">
    <property type="protein sequence ID" value="KAJ7746052.1"/>
    <property type="molecule type" value="Genomic_DNA"/>
</dbReference>
<name>A0AAD7ILP9_9AGAR</name>
<feature type="compositionally biased region" description="Polar residues" evidence="1">
    <location>
        <begin position="1"/>
        <end position="12"/>
    </location>
</feature>
<gene>
    <name evidence="2" type="ORF">B0H16DRAFT_1726657</name>
</gene>
<dbReference type="AlphaFoldDB" id="A0AAD7ILP9"/>
<evidence type="ECO:0000313" key="3">
    <source>
        <dbReference type="Proteomes" id="UP001215598"/>
    </source>
</evidence>
<accession>A0AAD7ILP9</accession>
<keyword evidence="3" id="KW-1185">Reference proteome</keyword>
<protein>
    <submittedName>
        <fullName evidence="2">Uncharacterized protein</fullName>
    </submittedName>
</protein>
<feature type="region of interest" description="Disordered" evidence="1">
    <location>
        <begin position="1"/>
        <end position="26"/>
    </location>
</feature>
<reference evidence="2" key="1">
    <citation type="submission" date="2023-03" db="EMBL/GenBank/DDBJ databases">
        <title>Massive genome expansion in bonnet fungi (Mycena s.s.) driven by repeated elements and novel gene families across ecological guilds.</title>
        <authorList>
            <consortium name="Lawrence Berkeley National Laboratory"/>
            <person name="Harder C.B."/>
            <person name="Miyauchi S."/>
            <person name="Viragh M."/>
            <person name="Kuo A."/>
            <person name="Thoen E."/>
            <person name="Andreopoulos B."/>
            <person name="Lu D."/>
            <person name="Skrede I."/>
            <person name="Drula E."/>
            <person name="Henrissat B."/>
            <person name="Morin E."/>
            <person name="Kohler A."/>
            <person name="Barry K."/>
            <person name="LaButti K."/>
            <person name="Morin E."/>
            <person name="Salamov A."/>
            <person name="Lipzen A."/>
            <person name="Mereny Z."/>
            <person name="Hegedus B."/>
            <person name="Baldrian P."/>
            <person name="Stursova M."/>
            <person name="Weitz H."/>
            <person name="Taylor A."/>
            <person name="Grigoriev I.V."/>
            <person name="Nagy L.G."/>
            <person name="Martin F."/>
            <person name="Kauserud H."/>
        </authorList>
    </citation>
    <scope>NUCLEOTIDE SEQUENCE</scope>
    <source>
        <strain evidence="2">CBHHK182m</strain>
    </source>
</reference>
<proteinExistence type="predicted"/>